<name>A0A2P8R3Z0_9BACT</name>
<organism evidence="1 2">
    <name type="scientific">Campylobacter blaseri</name>
    <dbReference type="NCBI Taxonomy" id="2042961"/>
    <lineage>
        <taxon>Bacteria</taxon>
        <taxon>Pseudomonadati</taxon>
        <taxon>Campylobacterota</taxon>
        <taxon>Epsilonproteobacteria</taxon>
        <taxon>Campylobacterales</taxon>
        <taxon>Campylobacteraceae</taxon>
        <taxon>Campylobacter</taxon>
    </lineage>
</organism>
<keyword evidence="2" id="KW-1185">Reference proteome</keyword>
<sequence length="416" mass="48505">MNSFNAELKSKIGEPNLDQIVEDLAYKESKKKFKDLDINSRKEFSSELFIMFYSSLNELGLLTNENIKVILSSIKKALIQDEENYLYELLYKSERIKKDLEKQVIQIRKIVFQSYKGIEDNIKNSEIKDKDKILSIINSQTVDTVLLENIISEISESVFVTILESNEDVEETTREFSKSLTYKSIFEGSFKKSRILEIARIIISQAISVSNLSQAYTKEIISGAVYGVNEGIIRAMEKVKNDFKFAPEEVSINYKNTQKDFENMDKEYIELLQMLSSLSDEPAKSDLEDIIKKDYTGYFAILKKASSDLSQQIKETLEDMNVQENYKELSKFTSEKFEDLKKDFSEKKEKFVDEFELDKKFDKFKNEIEKIEKKILAKFSEFKEKDSKVSSEELAKRTYEATKHKMKEEKDLDENS</sequence>
<accession>A0A2P8R3Z0</accession>
<evidence type="ECO:0000313" key="1">
    <source>
        <dbReference type="EMBL" id="PSM53195.1"/>
    </source>
</evidence>
<proteinExistence type="predicted"/>
<protein>
    <submittedName>
        <fullName evidence="1">Uncharacterized protein</fullName>
    </submittedName>
</protein>
<dbReference type="RefSeq" id="WP_106869744.1">
    <property type="nucleotide sequence ID" value="NZ_CP053841.1"/>
</dbReference>
<dbReference type="OrthoDB" id="5337924at2"/>
<dbReference type="Proteomes" id="UP000240535">
    <property type="component" value="Unassembled WGS sequence"/>
</dbReference>
<comment type="caution">
    <text evidence="1">The sequence shown here is derived from an EMBL/GenBank/DDBJ whole genome shotgun (WGS) entry which is preliminary data.</text>
</comment>
<reference evidence="2" key="1">
    <citation type="submission" date="2017-10" db="EMBL/GenBank/DDBJ databases">
        <title>Campylobacter species from seals.</title>
        <authorList>
            <person name="Gilbert M.J."/>
            <person name="Zomer A.L."/>
            <person name="Timmerman A.J."/>
            <person name="Duim B."/>
            <person name="Wagenaar J.A."/>
        </authorList>
    </citation>
    <scope>NUCLEOTIDE SEQUENCE [LARGE SCALE GENOMIC DNA]</scope>
    <source>
        <strain evidence="2">17S00004-5</strain>
    </source>
</reference>
<evidence type="ECO:0000313" key="2">
    <source>
        <dbReference type="Proteomes" id="UP000240535"/>
    </source>
</evidence>
<dbReference type="AlphaFoldDB" id="A0A2P8R3Z0"/>
<gene>
    <name evidence="1" type="ORF">CQ405_01210</name>
</gene>
<dbReference type="EMBL" id="PDHH01000001">
    <property type="protein sequence ID" value="PSM53195.1"/>
    <property type="molecule type" value="Genomic_DNA"/>
</dbReference>